<gene>
    <name evidence="1" type="ORF">BGAL_0135g00270</name>
</gene>
<evidence type="ECO:0000313" key="2">
    <source>
        <dbReference type="Proteomes" id="UP000308671"/>
    </source>
</evidence>
<dbReference type="OrthoDB" id="3517320at2759"/>
<accession>A0A4S8RBN7</accession>
<sequence>MLLSPTFYQKKYGAPPTPIAIIIGSHRSGLTPISAYNLTNLSANASREKRTAYQQSRLRGYTSQLLVDLDVVSLRSLTIPEDSTRSIQQCKEAGGLNQVQALLLGSTGTIPIEEFRPQDGFRFGPGIQKLFKRFHPLACDSTNAFRTRQKLNRIEKKILMRHYTLAFGVDESAKSQGDEGIESSAPPKQSFVAVSTYNRQSMTIVTEYNVYSFRVLMNPNLSDAERLSEEWYVATSMYHEFMHVLGYSKELTFDGGSLKEEIKEAVSHGALYEPMWRREQKSELGWAGEASMFGGTHSKIMYNKITDGPGLGSTLDPWPEYDAARHGDAPQLVLPLGLTWASPLPIYMHTQFRSEDFWSLYTKKYGLIHPVNSIGYAHAITIEDDYAQDIDYQYEVVLPSNFNGYLSPVSVITPTLHGFSKPNKRTYGEYLLLNQDGRMDKAKILQCRLERFRDSFHEINATMHQQSKTLMDYAWLFAYFEEPPEPECDEAGCENGFEKWLDKWTGSLSKLTEATDACLHNFDICIHRLVVWETATKSSLYSDRYHEEETNQRMNLKNFGANLLELIESLRFIEGENDRNLQRYYKNSIDSYWASRRKLSPECDYANVVADNASSAQKNKAVFEAKLQRARAPLTYADVTSFEPLCNQLLHDDLGAALKPALRAELFMLLTKCTSLHKSKLIEYARGARKALLWLTRDPTASDEEEQSALDERDELQEYINAAQKK</sequence>
<organism evidence="1 2">
    <name type="scientific">Botrytis galanthina</name>
    <dbReference type="NCBI Taxonomy" id="278940"/>
    <lineage>
        <taxon>Eukaryota</taxon>
        <taxon>Fungi</taxon>
        <taxon>Dikarya</taxon>
        <taxon>Ascomycota</taxon>
        <taxon>Pezizomycotina</taxon>
        <taxon>Leotiomycetes</taxon>
        <taxon>Helotiales</taxon>
        <taxon>Sclerotiniaceae</taxon>
        <taxon>Botrytis</taxon>
    </lineage>
</organism>
<dbReference type="Proteomes" id="UP000308671">
    <property type="component" value="Unassembled WGS sequence"/>
</dbReference>
<protein>
    <submittedName>
        <fullName evidence="1">Uncharacterized protein</fullName>
    </submittedName>
</protein>
<dbReference type="EMBL" id="PQXL01000135">
    <property type="protein sequence ID" value="THV50814.1"/>
    <property type="molecule type" value="Genomic_DNA"/>
</dbReference>
<dbReference type="AlphaFoldDB" id="A0A4S8RBN7"/>
<name>A0A4S8RBN7_9HELO</name>
<proteinExistence type="predicted"/>
<reference evidence="1 2" key="1">
    <citation type="submission" date="2017-12" db="EMBL/GenBank/DDBJ databases">
        <title>Comparative genomics of Botrytis spp.</title>
        <authorList>
            <person name="Valero-Jimenez C.A."/>
            <person name="Tapia P."/>
            <person name="Veloso J."/>
            <person name="Silva-Moreno E."/>
            <person name="Staats M."/>
            <person name="Valdes J.H."/>
            <person name="Van Kan J.A.L."/>
        </authorList>
    </citation>
    <scope>NUCLEOTIDE SEQUENCE [LARGE SCALE GENOMIC DNA]</scope>
    <source>
        <strain evidence="1 2">MUCL435</strain>
    </source>
</reference>
<comment type="caution">
    <text evidence="1">The sequence shown here is derived from an EMBL/GenBank/DDBJ whole genome shotgun (WGS) entry which is preliminary data.</text>
</comment>
<keyword evidence="2" id="KW-1185">Reference proteome</keyword>
<evidence type="ECO:0000313" key="1">
    <source>
        <dbReference type="EMBL" id="THV50814.1"/>
    </source>
</evidence>